<gene>
    <name evidence="1" type="ORF">NLG97_g10785</name>
</gene>
<evidence type="ECO:0000313" key="2">
    <source>
        <dbReference type="Proteomes" id="UP001148737"/>
    </source>
</evidence>
<dbReference type="Proteomes" id="UP001148737">
    <property type="component" value="Unassembled WGS sequence"/>
</dbReference>
<sequence>MAYPEQFESILEPEIEDADEETFWLYSQPIPSSNLGFIDPKADAVDAHLAGSDYTIHQSPGVLSSSRAGGTTGAGTITPPPNQPLLAKFPS</sequence>
<dbReference type="EMBL" id="JANAKD010002926">
    <property type="protein sequence ID" value="KAJ3472693.1"/>
    <property type="molecule type" value="Genomic_DNA"/>
</dbReference>
<evidence type="ECO:0000313" key="1">
    <source>
        <dbReference type="EMBL" id="KAJ3472693.1"/>
    </source>
</evidence>
<proteinExistence type="predicted"/>
<protein>
    <submittedName>
        <fullName evidence="1">Uncharacterized protein</fullName>
    </submittedName>
</protein>
<accession>A0ACC1QDJ5</accession>
<comment type="caution">
    <text evidence="1">The sequence shown here is derived from an EMBL/GenBank/DDBJ whole genome shotgun (WGS) entry which is preliminary data.</text>
</comment>
<reference evidence="1" key="1">
    <citation type="submission" date="2022-07" db="EMBL/GenBank/DDBJ databases">
        <title>Genome Sequence of Lecanicillium saksenae.</title>
        <authorList>
            <person name="Buettner E."/>
        </authorList>
    </citation>
    <scope>NUCLEOTIDE SEQUENCE</scope>
    <source>
        <strain evidence="1">VT-O1</strain>
    </source>
</reference>
<keyword evidence="2" id="KW-1185">Reference proteome</keyword>
<name>A0ACC1QDJ5_9HYPO</name>
<organism evidence="1 2">
    <name type="scientific">Lecanicillium saksenae</name>
    <dbReference type="NCBI Taxonomy" id="468837"/>
    <lineage>
        <taxon>Eukaryota</taxon>
        <taxon>Fungi</taxon>
        <taxon>Dikarya</taxon>
        <taxon>Ascomycota</taxon>
        <taxon>Pezizomycotina</taxon>
        <taxon>Sordariomycetes</taxon>
        <taxon>Hypocreomycetidae</taxon>
        <taxon>Hypocreales</taxon>
        <taxon>Cordycipitaceae</taxon>
        <taxon>Lecanicillium</taxon>
    </lineage>
</organism>